<dbReference type="InterPro" id="IPR026983">
    <property type="entry name" value="DHC"/>
</dbReference>
<dbReference type="GO" id="GO:0051959">
    <property type="term" value="F:dynein light intermediate chain binding"/>
    <property type="evidence" value="ECO:0007669"/>
    <property type="project" value="InterPro"/>
</dbReference>
<dbReference type="Ensembl" id="ENSPMGT00000015257.1">
    <property type="protein sequence ID" value="ENSPMGP00000014299.1"/>
    <property type="gene ID" value="ENSPMGG00000011722.1"/>
</dbReference>
<dbReference type="STRING" id="409849.ENSPMGP00000014299"/>
<dbReference type="PANTHER" id="PTHR45703">
    <property type="entry name" value="DYNEIN HEAVY CHAIN"/>
    <property type="match status" value="1"/>
</dbReference>
<evidence type="ECO:0000313" key="2">
    <source>
        <dbReference type="Proteomes" id="UP000261520"/>
    </source>
</evidence>
<dbReference type="Gene3D" id="1.20.58.1120">
    <property type="match status" value="1"/>
</dbReference>
<dbReference type="FunFam" id="1.20.58.1120:FF:000002">
    <property type="entry name" value="Dynein heavy chain 9, axonemal"/>
    <property type="match status" value="1"/>
</dbReference>
<keyword evidence="2" id="KW-1185">Reference proteome</keyword>
<dbReference type="Proteomes" id="UP000261520">
    <property type="component" value="Unplaced"/>
</dbReference>
<dbReference type="PANTHER" id="PTHR45703:SF12">
    <property type="entry name" value="DYNEIN AXONEMAL HEAVY CHAIN 11"/>
    <property type="match status" value="1"/>
</dbReference>
<protein>
    <recommendedName>
        <fullName evidence="3">Dynein heavy chain hydrolytic ATP-binding dynein motor region domain-containing protein</fullName>
    </recommendedName>
</protein>
<accession>A0A3B4ACE4</accession>
<dbReference type="GO" id="GO:0007018">
    <property type="term" value="P:microtubule-based movement"/>
    <property type="evidence" value="ECO:0007669"/>
    <property type="project" value="InterPro"/>
</dbReference>
<evidence type="ECO:0000313" key="1">
    <source>
        <dbReference type="Ensembl" id="ENSPMGP00000014299.1"/>
    </source>
</evidence>
<reference evidence="1" key="1">
    <citation type="submission" date="2025-08" db="UniProtKB">
        <authorList>
            <consortium name="Ensembl"/>
        </authorList>
    </citation>
    <scope>IDENTIFICATION</scope>
</reference>
<evidence type="ECO:0008006" key="3">
    <source>
        <dbReference type="Google" id="ProtNLM"/>
    </source>
</evidence>
<dbReference type="GO" id="GO:0030286">
    <property type="term" value="C:dynein complex"/>
    <property type="evidence" value="ECO:0007669"/>
    <property type="project" value="InterPro"/>
</dbReference>
<reference evidence="1" key="2">
    <citation type="submission" date="2025-09" db="UniProtKB">
        <authorList>
            <consortium name="Ensembl"/>
        </authorList>
    </citation>
    <scope>IDENTIFICATION</scope>
</reference>
<proteinExistence type="predicted"/>
<dbReference type="GO" id="GO:0045505">
    <property type="term" value="F:dynein intermediate chain binding"/>
    <property type="evidence" value="ECO:0007669"/>
    <property type="project" value="InterPro"/>
</dbReference>
<sequence>MRESVRAHLSEAVGTYEDKQREQWILELPAQVALTGSQIWWSNDMEHVFKRLEEGFESSLKDYNKKQISQLNSLITMLLGELSPGNRQKIMTVCTIDVHARDVVANLIAQKATSSQAFHWLSQLRHCWNEQLGHCFVNICDAQFQYSYEYLGNTPRLVVTPLTDRWDFYHDEPWICRKNRAAPEPQDFIQVCH</sequence>
<dbReference type="AlphaFoldDB" id="A0A3B4ACE4"/>
<name>A0A3B4ACE4_9GOBI</name>
<organism evidence="1 2">
    <name type="scientific">Periophthalmus magnuspinnatus</name>
    <dbReference type="NCBI Taxonomy" id="409849"/>
    <lineage>
        <taxon>Eukaryota</taxon>
        <taxon>Metazoa</taxon>
        <taxon>Chordata</taxon>
        <taxon>Craniata</taxon>
        <taxon>Vertebrata</taxon>
        <taxon>Euteleostomi</taxon>
        <taxon>Actinopterygii</taxon>
        <taxon>Neopterygii</taxon>
        <taxon>Teleostei</taxon>
        <taxon>Neoteleostei</taxon>
        <taxon>Acanthomorphata</taxon>
        <taxon>Gobiaria</taxon>
        <taxon>Gobiiformes</taxon>
        <taxon>Gobioidei</taxon>
        <taxon>Gobiidae</taxon>
        <taxon>Oxudercinae</taxon>
        <taxon>Periophthalmus</taxon>
    </lineage>
</organism>